<dbReference type="GeneTree" id="ENSGT00940000154419"/>
<sequence>SALCLKPDSIKANNNTRKELTVEAICRHATAKGYGDFYFPLVEENRLGWVTQCASGAVDCQRVQCLVEKSGPAGGCFSTDTLWLSRPRCQVAVAWRALVGRLVGGLARLPLLLASLGLFVVARSRSRRDGQAGGRWAVLRRQKWFEIWDEDTMGTFSNLGSEDDRGQGEHVQVALENVDTSVRVHIQRPEVGLAVSPALPPPACPRPWEET</sequence>
<dbReference type="GO" id="GO:0048858">
    <property type="term" value="P:cell projection morphogenesis"/>
    <property type="evidence" value="ECO:0007669"/>
    <property type="project" value="TreeGrafter"/>
</dbReference>
<dbReference type="OMA" id="DCNQGQC"/>
<organism evidence="1">
    <name type="scientific">Mustela putorius furo</name>
    <name type="common">European domestic ferret</name>
    <name type="synonym">Mustela furo</name>
    <dbReference type="NCBI Taxonomy" id="9669"/>
    <lineage>
        <taxon>Eukaryota</taxon>
        <taxon>Metazoa</taxon>
        <taxon>Chordata</taxon>
        <taxon>Craniata</taxon>
        <taxon>Vertebrata</taxon>
        <taxon>Euteleostomi</taxon>
        <taxon>Mammalia</taxon>
        <taxon>Eutheria</taxon>
        <taxon>Laurasiatheria</taxon>
        <taxon>Carnivora</taxon>
        <taxon>Caniformia</taxon>
        <taxon>Musteloidea</taxon>
        <taxon>Mustelidae</taxon>
        <taxon>Mustelinae</taxon>
        <taxon>Mustela</taxon>
    </lineage>
</organism>
<dbReference type="GO" id="GO:0045202">
    <property type="term" value="C:synapse"/>
    <property type="evidence" value="ECO:0007669"/>
    <property type="project" value="TreeGrafter"/>
</dbReference>
<accession>M3YWN9</accession>
<dbReference type="InParanoid" id="M3YWN9"/>
<dbReference type="STRING" id="9669.ENSMPUP00000015749"/>
<evidence type="ECO:0000313" key="1">
    <source>
        <dbReference type="Ensembl" id="ENSMPUP00000015749.1"/>
    </source>
</evidence>
<dbReference type="HOGENOM" id="CLU_1393067_0_0_1"/>
<dbReference type="Ensembl" id="ENSMPUT00000015990.1">
    <property type="protein sequence ID" value="ENSMPUP00000015749.1"/>
    <property type="gene ID" value="ENSMPUG00000015856.1"/>
</dbReference>
<proteinExistence type="predicted"/>
<dbReference type="PANTHER" id="PTHR15381">
    <property type="entry name" value="CHONDROITIN SULFATE PROTEOGLYCAN 5 -RELATED"/>
    <property type="match status" value="1"/>
</dbReference>
<dbReference type="PANTHER" id="PTHR15381:SF3">
    <property type="entry name" value="MUCIN-3B-LIKE"/>
    <property type="match status" value="1"/>
</dbReference>
<reference evidence="1" key="1">
    <citation type="submission" date="2024-06" db="UniProtKB">
        <authorList>
            <consortium name="Ensembl"/>
        </authorList>
    </citation>
    <scope>IDENTIFICATION</scope>
</reference>
<dbReference type="EMBL" id="AEYP01053144">
    <property type="status" value="NOT_ANNOTATED_CDS"/>
    <property type="molecule type" value="Genomic_DNA"/>
</dbReference>
<dbReference type="eggNOG" id="ENOG502SEXN">
    <property type="taxonomic scope" value="Eukaryota"/>
</dbReference>
<protein>
    <submittedName>
        <fullName evidence="1">Uncharacterized protein</fullName>
    </submittedName>
</protein>
<name>M3YWN9_MUSPF</name>
<dbReference type="AlphaFoldDB" id="M3YWN9"/>